<name>A0ABQ2XYE6_9BURK</name>
<proteinExistence type="predicted"/>
<feature type="domain" description="SWIM-type" evidence="3">
    <location>
        <begin position="52"/>
        <end position="85"/>
    </location>
</feature>
<dbReference type="RefSeq" id="WP_189356294.1">
    <property type="nucleotide sequence ID" value="NZ_BMYU01000002.1"/>
</dbReference>
<comment type="caution">
    <text evidence="4">The sequence shown here is derived from an EMBL/GenBank/DDBJ whole genome shotgun (WGS) entry which is preliminary data.</text>
</comment>
<evidence type="ECO:0000256" key="2">
    <source>
        <dbReference type="SAM" id="MobiDB-lite"/>
    </source>
</evidence>
<evidence type="ECO:0000256" key="1">
    <source>
        <dbReference type="PROSITE-ProRule" id="PRU00325"/>
    </source>
</evidence>
<keyword evidence="1" id="KW-0479">Metal-binding</keyword>
<dbReference type="EMBL" id="BMYU01000002">
    <property type="protein sequence ID" value="GGX36928.1"/>
    <property type="molecule type" value="Genomic_DNA"/>
</dbReference>
<evidence type="ECO:0000313" key="5">
    <source>
        <dbReference type="Proteomes" id="UP000653343"/>
    </source>
</evidence>
<dbReference type="PROSITE" id="PS50966">
    <property type="entry name" value="ZF_SWIM"/>
    <property type="match status" value="1"/>
</dbReference>
<dbReference type="Proteomes" id="UP000653343">
    <property type="component" value="Unassembled WGS sequence"/>
</dbReference>
<keyword evidence="1" id="KW-0863">Zinc-finger</keyword>
<reference evidence="5" key="1">
    <citation type="journal article" date="2019" name="Int. J. Syst. Evol. Microbiol.">
        <title>The Global Catalogue of Microorganisms (GCM) 10K type strain sequencing project: providing services to taxonomists for standard genome sequencing and annotation.</title>
        <authorList>
            <consortium name="The Broad Institute Genomics Platform"/>
            <consortium name="The Broad Institute Genome Sequencing Center for Infectious Disease"/>
            <person name="Wu L."/>
            <person name="Ma J."/>
        </authorList>
    </citation>
    <scope>NUCLEOTIDE SEQUENCE [LARGE SCALE GENOMIC DNA]</scope>
    <source>
        <strain evidence="5">KCTC 23917</strain>
    </source>
</reference>
<evidence type="ECO:0000259" key="3">
    <source>
        <dbReference type="PROSITE" id="PS50966"/>
    </source>
</evidence>
<organism evidence="4 5">
    <name type="scientific">Undibacterium squillarum</name>
    <dbReference type="NCBI Taxonomy" id="1131567"/>
    <lineage>
        <taxon>Bacteria</taxon>
        <taxon>Pseudomonadati</taxon>
        <taxon>Pseudomonadota</taxon>
        <taxon>Betaproteobacteria</taxon>
        <taxon>Burkholderiales</taxon>
        <taxon>Oxalobacteraceae</taxon>
        <taxon>Undibacterium</taxon>
    </lineage>
</organism>
<keyword evidence="1" id="KW-0862">Zinc</keyword>
<evidence type="ECO:0000313" key="4">
    <source>
        <dbReference type="EMBL" id="GGX36928.1"/>
    </source>
</evidence>
<dbReference type="InterPro" id="IPR007527">
    <property type="entry name" value="Znf_SWIM"/>
</dbReference>
<accession>A0ABQ2XYE6</accession>
<gene>
    <name evidence="4" type="ORF">GCM10010946_13680</name>
</gene>
<sequence length="443" mass="48307">MQLTEQQVLALAPDSSSAANGKKLMSASKWVSSGKNAQALWGECQGSGSKPYQTQIDLSDFASKCSCPSRKFPCKHALGLLLFAAADGQKIAEAAPPDWVSAWLDKRTATAIKKEEKAAEKASEPVDETARQKRLEKREQRVSDGLAAFRLWVEDILRQGMARLPADGPAVWEQQAARLVDAQAAALAARVRRISDLVGAGPDWPQQVLSELGSIALAMHAWERIAELPEDVQSSLRQYVGFTVSEEEVLQSGQRLHDQWMLVAQTLVQEGHLRVQRNWLQGKQSGKFALLLQFAAPSQPLPANYIPGMTFSAELVCWPGAASQRAAVCGTPLALPAESAFYASETIPQMLTRMSTVLARNPWTDRVPVVMQSLTPVSDDSGNWFAVDQEGQALPLQGRQHWIWMALSGGAPLDVAGEWDGKQFLPLACMVNGAYTLLTEVHA</sequence>
<keyword evidence="5" id="KW-1185">Reference proteome</keyword>
<protein>
    <recommendedName>
        <fullName evidence="3">SWIM-type domain-containing protein</fullName>
    </recommendedName>
</protein>
<feature type="region of interest" description="Disordered" evidence="2">
    <location>
        <begin position="1"/>
        <end position="20"/>
    </location>
</feature>
<dbReference type="Pfam" id="PF04434">
    <property type="entry name" value="SWIM"/>
    <property type="match status" value="1"/>
</dbReference>